<feature type="transmembrane region" description="Helical" evidence="1">
    <location>
        <begin position="12"/>
        <end position="31"/>
    </location>
</feature>
<feature type="transmembrane region" description="Helical" evidence="1">
    <location>
        <begin position="170"/>
        <end position="188"/>
    </location>
</feature>
<keyword evidence="1" id="KW-0472">Membrane</keyword>
<gene>
    <name evidence="2" type="ORF">E5K02_13645</name>
</gene>
<keyword evidence="3" id="KW-1185">Reference proteome</keyword>
<proteinExistence type="predicted"/>
<name>A0A4Z0QBF6_9BACT</name>
<dbReference type="AlphaFoldDB" id="A0A4Z0QBF6"/>
<protein>
    <submittedName>
        <fullName evidence="2">Uncharacterized protein</fullName>
    </submittedName>
</protein>
<accession>A0A4Z0QBF6</accession>
<dbReference type="Proteomes" id="UP000298471">
    <property type="component" value="Unassembled WGS sequence"/>
</dbReference>
<keyword evidence="1" id="KW-0812">Transmembrane</keyword>
<organism evidence="2 3">
    <name type="scientific">Hymenobacter metallicola</name>
    <dbReference type="NCBI Taxonomy" id="2563114"/>
    <lineage>
        <taxon>Bacteria</taxon>
        <taxon>Pseudomonadati</taxon>
        <taxon>Bacteroidota</taxon>
        <taxon>Cytophagia</taxon>
        <taxon>Cytophagales</taxon>
        <taxon>Hymenobacteraceae</taxon>
        <taxon>Hymenobacter</taxon>
    </lineage>
</organism>
<feature type="transmembrane region" description="Helical" evidence="1">
    <location>
        <begin position="106"/>
        <end position="126"/>
    </location>
</feature>
<sequence>MLVLEARKLVQYRTAAGVLLLYVVLFFLYVLEGYKLNQPVGQAPELTYAFPVLWGRLASTGSLFSLLLVILFLILTTDDFQYRIFRQQLIDGASYGKLLQIKFFDALLLVVFALLTTGVIGLFYALRYGANPVPMATSLLPVVFGAVQLVGFLSFALFIGVLVRKNGMATLLFFLYIFLVEPLVRNRVPRNLASLLPSNILFTLTPSPAVGITQLNMQAPLSVLPFALAYIGLFWAAAYLLLRKQDL</sequence>
<evidence type="ECO:0000256" key="1">
    <source>
        <dbReference type="SAM" id="Phobius"/>
    </source>
</evidence>
<dbReference type="EMBL" id="SRMB01000002">
    <property type="protein sequence ID" value="TGE27418.1"/>
    <property type="molecule type" value="Genomic_DNA"/>
</dbReference>
<evidence type="ECO:0000313" key="3">
    <source>
        <dbReference type="Proteomes" id="UP000298471"/>
    </source>
</evidence>
<dbReference type="RefSeq" id="WP_135395368.1">
    <property type="nucleotide sequence ID" value="NZ_SRMB01000002.1"/>
</dbReference>
<dbReference type="OrthoDB" id="1452202at2"/>
<keyword evidence="1" id="KW-1133">Transmembrane helix</keyword>
<evidence type="ECO:0000313" key="2">
    <source>
        <dbReference type="EMBL" id="TGE27418.1"/>
    </source>
</evidence>
<reference evidence="2 3" key="1">
    <citation type="submission" date="2019-04" db="EMBL/GenBank/DDBJ databases">
        <authorList>
            <person name="Feng G."/>
            <person name="Zhang J."/>
            <person name="Zhu H."/>
        </authorList>
    </citation>
    <scope>NUCLEOTIDE SEQUENCE [LARGE SCALE GENOMIC DNA]</scope>
    <source>
        <strain evidence="2 3">9PBR-1</strain>
    </source>
</reference>
<feature type="transmembrane region" description="Helical" evidence="1">
    <location>
        <begin position="51"/>
        <end position="76"/>
    </location>
</feature>
<feature type="transmembrane region" description="Helical" evidence="1">
    <location>
        <begin position="223"/>
        <end position="242"/>
    </location>
</feature>
<comment type="caution">
    <text evidence="2">The sequence shown here is derived from an EMBL/GenBank/DDBJ whole genome shotgun (WGS) entry which is preliminary data.</text>
</comment>
<feature type="transmembrane region" description="Helical" evidence="1">
    <location>
        <begin position="138"/>
        <end position="163"/>
    </location>
</feature>